<accession>A0A0G2HKN9</accession>
<dbReference type="InterPro" id="IPR014755">
    <property type="entry name" value="Cu-Rt/internalin_Ig-like"/>
</dbReference>
<keyword evidence="1" id="KW-0732">Signal</keyword>
<gene>
    <name evidence="2" type="ORF">TE42_08510</name>
</gene>
<evidence type="ECO:0000313" key="3">
    <source>
        <dbReference type="Proteomes" id="UP000035067"/>
    </source>
</evidence>
<feature type="non-terminal residue" evidence="2">
    <location>
        <position position="511"/>
    </location>
</feature>
<organism evidence="2 3">
    <name type="scientific">Candidatus Synechococcus spongiarum SP3</name>
    <dbReference type="NCBI Taxonomy" id="1604020"/>
    <lineage>
        <taxon>Bacteria</taxon>
        <taxon>Bacillati</taxon>
        <taxon>Cyanobacteriota</taxon>
        <taxon>Cyanophyceae</taxon>
        <taxon>Synechococcales</taxon>
        <taxon>Synechococcaceae</taxon>
        <taxon>Synechococcus</taxon>
    </lineage>
</organism>
<comment type="caution">
    <text evidence="2">The sequence shown here is derived from an EMBL/GenBank/DDBJ whole genome shotgun (WGS) entry which is preliminary data.</text>
</comment>
<reference evidence="2 3" key="1">
    <citation type="submission" date="2015-01" db="EMBL/GenBank/DDBJ databases">
        <title>Lifestyle Evolution in Cyanobacterial Symbionts of Sponges.</title>
        <authorList>
            <person name="Burgsdorf I."/>
            <person name="Slaby B.M."/>
            <person name="Handley K.M."/>
            <person name="Haber M."/>
            <person name="Blom J."/>
            <person name="Marshall C.W."/>
            <person name="Gilbert J.A."/>
            <person name="Hentschel U."/>
            <person name="Steindler L."/>
        </authorList>
    </citation>
    <scope>NUCLEOTIDE SEQUENCE [LARGE SCALE GENOMIC DNA]</scope>
    <source>
        <strain evidence="2">SP3</strain>
    </source>
</reference>
<dbReference type="Proteomes" id="UP000035067">
    <property type="component" value="Unassembled WGS sequence"/>
</dbReference>
<sequence>MQHQVWTEFSGKKSRDRALLSFGAKKATNASFLASRLALTVLLLAASPASAQSTTTFVSNLGQTSTYGVEYSDDAMFAQEFTTGPNESGYKLSEVVIEFNSVANPVRPFDPINLAIVDVDKNSLPPATPDFGIYESVQGDPGEKVVGLATVNKVEAGGEVTFTPNVATTLKPSTQYFVVMKMMRPDPKCVDSDNDNNNDYCIDIYINVKVTESSNEDKDSLPGWSIADKHSYFIGDWSTNSTSFMKIAIKGTIIDIIAPTVSRAEVTEAKPKELVVTFDEALDTESAPAPTSFTVEIDGNPGPQVSSVTIDGGDTTKLKLGLAMALDESQTSVTLDYEKPGTKPLQDKARNEVGNFNQPVVNNAPACPSSNPPADAFWTACLTVGTDQSQYGYTTSVGSLSTKTFVRDDGTSYRIDGLTAGGGLYLSFTADPRPASEAWILQVGSRRYWIDAKDTYDTSEHTYSWARPGFNWDDANVGDKVSVSLVREPNQDATGKPSITGTAVVGEVLTA</sequence>
<protein>
    <submittedName>
        <fullName evidence="2">Uncharacterized protein</fullName>
    </submittedName>
</protein>
<dbReference type="EMBL" id="JXQG01000060">
    <property type="protein sequence ID" value="KKZ11180.1"/>
    <property type="molecule type" value="Genomic_DNA"/>
</dbReference>
<dbReference type="AlphaFoldDB" id="A0A0G2HKN9"/>
<evidence type="ECO:0000313" key="2">
    <source>
        <dbReference type="EMBL" id="KKZ11180.1"/>
    </source>
</evidence>
<proteinExistence type="predicted"/>
<dbReference type="Gene3D" id="2.60.40.1220">
    <property type="match status" value="1"/>
</dbReference>
<dbReference type="NCBIfam" id="NF041539">
    <property type="entry name" value="choice_anch_R"/>
    <property type="match status" value="1"/>
</dbReference>
<name>A0A0G2HKN9_9SYNE</name>
<evidence type="ECO:0000256" key="1">
    <source>
        <dbReference type="ARBA" id="ARBA00022729"/>
    </source>
</evidence>